<comment type="caution">
    <text evidence="3">The sequence shown here is derived from an EMBL/GenBank/DDBJ whole genome shotgun (WGS) entry which is preliminary data.</text>
</comment>
<evidence type="ECO:0000313" key="3">
    <source>
        <dbReference type="EMBL" id="RSU16600.1"/>
    </source>
</evidence>
<name>A0A430B8F4_9ENTE</name>
<gene>
    <name evidence="3" type="ORF">CBF28_02970</name>
</gene>
<keyword evidence="1" id="KW-0456">Lyase</keyword>
<dbReference type="InterPro" id="IPR050965">
    <property type="entry name" value="UPF0336/Enoyl-CoA_hydratase"/>
</dbReference>
<accession>A0A430B8F4</accession>
<dbReference type="Proteomes" id="UP000288028">
    <property type="component" value="Unassembled WGS sequence"/>
</dbReference>
<evidence type="ECO:0000259" key="2">
    <source>
        <dbReference type="Pfam" id="PF01575"/>
    </source>
</evidence>
<dbReference type="PANTHER" id="PTHR43437">
    <property type="entry name" value="HYDROXYACYL-THIOESTER DEHYDRATASE TYPE 2, MITOCHONDRIAL-RELATED"/>
    <property type="match status" value="1"/>
</dbReference>
<dbReference type="AlphaFoldDB" id="A0A430B8F4"/>
<protein>
    <submittedName>
        <fullName evidence="3">Enoyl-CoA hydratase</fullName>
    </submittedName>
</protein>
<dbReference type="InterPro" id="IPR029069">
    <property type="entry name" value="HotDog_dom_sf"/>
</dbReference>
<sequence>MYESVTQDNIQLGQIAEKSKRITESDVDLFAQTTGDMNPAHTDEEYAKTSIFKTKIAHGMLGAGLISATLGMDLPGPGTIYLGQDLKFLHPIYFDDVIVAKVEVVNLIDKKKFIMAELRTTVVNQDGDLIIDGTATVIPPKGE</sequence>
<dbReference type="GO" id="GO:0019171">
    <property type="term" value="F:(3R)-hydroxyacyl-[acyl-carrier-protein] dehydratase activity"/>
    <property type="evidence" value="ECO:0007669"/>
    <property type="project" value="TreeGrafter"/>
</dbReference>
<proteinExistence type="predicted"/>
<feature type="domain" description="MaoC-like" evidence="2">
    <location>
        <begin position="14"/>
        <end position="122"/>
    </location>
</feature>
<dbReference type="OrthoDB" id="9801625at2"/>
<dbReference type="EMBL" id="NGKB01000002">
    <property type="protein sequence ID" value="RSU16600.1"/>
    <property type="molecule type" value="Genomic_DNA"/>
</dbReference>
<dbReference type="CDD" id="cd03449">
    <property type="entry name" value="R_hydratase"/>
    <property type="match status" value="1"/>
</dbReference>
<dbReference type="PANTHER" id="PTHR43437:SF3">
    <property type="entry name" value="HYDROXYACYL-THIOESTER DEHYDRATASE TYPE 2, MITOCHONDRIAL"/>
    <property type="match status" value="1"/>
</dbReference>
<dbReference type="Pfam" id="PF01575">
    <property type="entry name" value="MaoC_dehydratas"/>
    <property type="match status" value="1"/>
</dbReference>
<dbReference type="GO" id="GO:0006633">
    <property type="term" value="P:fatty acid biosynthetic process"/>
    <property type="evidence" value="ECO:0007669"/>
    <property type="project" value="TreeGrafter"/>
</dbReference>
<evidence type="ECO:0000256" key="1">
    <source>
        <dbReference type="ARBA" id="ARBA00023239"/>
    </source>
</evidence>
<dbReference type="InterPro" id="IPR002539">
    <property type="entry name" value="MaoC-like_dom"/>
</dbReference>
<evidence type="ECO:0000313" key="4">
    <source>
        <dbReference type="Proteomes" id="UP000288028"/>
    </source>
</evidence>
<dbReference type="Gene3D" id="3.10.129.10">
    <property type="entry name" value="Hotdog Thioesterase"/>
    <property type="match status" value="1"/>
</dbReference>
<dbReference type="SUPFAM" id="SSF54637">
    <property type="entry name" value="Thioesterase/thiol ester dehydrase-isomerase"/>
    <property type="match status" value="1"/>
</dbReference>
<keyword evidence="4" id="KW-1185">Reference proteome</keyword>
<dbReference type="FunFam" id="3.10.129.10:FF:000042">
    <property type="entry name" value="MaoC domain protein dehydratase"/>
    <property type="match status" value="1"/>
</dbReference>
<organism evidence="3 4">
    <name type="scientific">Vagococcus carniphilus</name>
    <dbReference type="NCBI Taxonomy" id="218144"/>
    <lineage>
        <taxon>Bacteria</taxon>
        <taxon>Bacillati</taxon>
        <taxon>Bacillota</taxon>
        <taxon>Bacilli</taxon>
        <taxon>Lactobacillales</taxon>
        <taxon>Enterococcaceae</taxon>
        <taxon>Vagococcus</taxon>
    </lineage>
</organism>
<reference evidence="3 4" key="1">
    <citation type="submission" date="2017-05" db="EMBL/GenBank/DDBJ databases">
        <title>Vagococcus spp. assemblies.</title>
        <authorList>
            <person name="Gulvik C.A."/>
        </authorList>
    </citation>
    <scope>NUCLEOTIDE SEQUENCE [LARGE SCALE GENOMIC DNA]</scope>
    <source>
        <strain evidence="3 4">SS1714</strain>
    </source>
</reference>